<comment type="function">
    <text evidence="17">Core subunit of the mitochondrial membrane respiratory chain NADH dehydrogenase (Complex I) which catalyzes electron transfer from NADH through the respiratory chain, using ubiquinone as an electron acceptor. Essential for the catalytic activity and assembly of complex I.</text>
</comment>
<feature type="transmembrane region" description="Helical" evidence="17">
    <location>
        <begin position="6"/>
        <end position="24"/>
    </location>
</feature>
<feature type="transmembrane region" description="Helical" evidence="17">
    <location>
        <begin position="141"/>
        <end position="161"/>
    </location>
</feature>
<evidence type="ECO:0000259" key="19">
    <source>
        <dbReference type="Pfam" id="PF00662"/>
    </source>
</evidence>
<keyword evidence="9" id="KW-1278">Translocase</keyword>
<dbReference type="NCBIfam" id="NF005141">
    <property type="entry name" value="PRK06590.1"/>
    <property type="match status" value="1"/>
</dbReference>
<evidence type="ECO:0000256" key="13">
    <source>
        <dbReference type="ARBA" id="ARBA00023075"/>
    </source>
</evidence>
<feature type="transmembrane region" description="Helical" evidence="17">
    <location>
        <begin position="460"/>
        <end position="480"/>
    </location>
</feature>
<evidence type="ECO:0000256" key="9">
    <source>
        <dbReference type="ARBA" id="ARBA00022967"/>
    </source>
</evidence>
<dbReference type="InterPro" id="IPR003945">
    <property type="entry name" value="NU5C-like"/>
</dbReference>
<evidence type="ECO:0000256" key="14">
    <source>
        <dbReference type="ARBA" id="ARBA00023128"/>
    </source>
</evidence>
<feature type="transmembrane region" description="Helical" evidence="17">
    <location>
        <begin position="520"/>
        <end position="539"/>
    </location>
</feature>
<keyword evidence="15 17" id="KW-0472">Membrane</keyword>
<keyword evidence="11 17" id="KW-1133">Transmembrane helix</keyword>
<evidence type="ECO:0000256" key="15">
    <source>
        <dbReference type="ARBA" id="ARBA00023136"/>
    </source>
</evidence>
<dbReference type="GO" id="GO:0042773">
    <property type="term" value="P:ATP synthesis coupled electron transport"/>
    <property type="evidence" value="ECO:0007669"/>
    <property type="project" value="InterPro"/>
</dbReference>
<evidence type="ECO:0000256" key="4">
    <source>
        <dbReference type="ARBA" id="ARBA00021096"/>
    </source>
</evidence>
<keyword evidence="13 17" id="KW-0830">Ubiquinone</keyword>
<sequence>MSSKIMYITIIILPLLGSVVSGFFGRKTGVTGSQYLSCLSLVLVTILAIIGFLEIGISNNPVSVNIFKWLDSESFNMWWNFHFDSVTVSMLIPVLVISSLVHFYSIGYMSNDTHNQRFFCYLSLFTFMMIILVTGDNYLLMFVGWEGVGVCSYLLVSFWITRMAANQSSLLAFLTNRVGDCLLTIGMLSILWSLGNLDYSQVFSVISFSNENVISIIGICLLIGANAKSSQLGLHIWLPQAMEGPTPVSALIHAATMVTAGVYLLIRSSPLIEYSSTVLLVCLWLGAITTVFSSLVGLFQLDIKKIIAYSTMSQLQLGMMVIAIGLSSYSLAIFHLVNHAFIYKGLLFLGAGSVIHAVQDNQDLRRYGGLVSFLPLTYTVILIASISLVAFPFMTGFYSKDFILESAYGQGSFSSINVYAIAVIGAVFTTLYSVKVLNLTFLANPNGLRNYYKHAHEGDIYLSLPLTILAVFSIYFGFLAKEIFIGLGSDFFQDNSIFIQPMHEIFIDTEFAVPCEFKLLPLYFTLLFTVLSIVYPEFIPSVLSSFKYTRLGYYISCFFNQRFMIEFFYTNYIVKTVLSIGEQTTKVLDKGSIEWAGPYGIAVMLTIISKTITNLSKGVVIDYALYILVSICLYLSIFTFVSMFFEIVYTCLIVLLSIMLMDMNK</sequence>
<feature type="transmembrane region" description="Helical" evidence="17">
    <location>
        <begin position="248"/>
        <end position="266"/>
    </location>
</feature>
<keyword evidence="14 17" id="KW-0496">Mitochondrion</keyword>
<dbReference type="GO" id="GO:0008137">
    <property type="term" value="F:NADH dehydrogenase (ubiquinone) activity"/>
    <property type="evidence" value="ECO:0007669"/>
    <property type="project" value="UniProtKB-EC"/>
</dbReference>
<organism evidence="21">
    <name type="scientific">Ophiocordycipitaceae sp</name>
    <dbReference type="NCBI Taxonomy" id="1907519"/>
    <lineage>
        <taxon>Eukaryota</taxon>
        <taxon>Fungi</taxon>
        <taxon>Dikarya</taxon>
        <taxon>Ascomycota</taxon>
        <taxon>Pezizomycotina</taxon>
        <taxon>Sordariomycetes</taxon>
        <taxon>Hypocreomycetidae</taxon>
        <taxon>Hypocreales</taxon>
        <taxon>Ophiocordycipitaceae</taxon>
    </lineage>
</organism>
<feature type="transmembrane region" description="Helical" evidence="17">
    <location>
        <begin position="77"/>
        <end position="106"/>
    </location>
</feature>
<evidence type="ECO:0000256" key="2">
    <source>
        <dbReference type="ARBA" id="ARBA00004448"/>
    </source>
</evidence>
<evidence type="ECO:0000256" key="3">
    <source>
        <dbReference type="ARBA" id="ARBA00012944"/>
    </source>
</evidence>
<feature type="transmembrane region" description="Helical" evidence="17">
    <location>
        <begin position="36"/>
        <end position="57"/>
    </location>
</feature>
<evidence type="ECO:0000256" key="11">
    <source>
        <dbReference type="ARBA" id="ARBA00022989"/>
    </source>
</evidence>
<dbReference type="EC" id="7.1.1.2" evidence="3 17"/>
<evidence type="ECO:0000256" key="8">
    <source>
        <dbReference type="ARBA" id="ARBA00022792"/>
    </source>
</evidence>
<name>A0A6M8PQX4_9HYPO</name>
<keyword evidence="12 17" id="KW-0520">NAD</keyword>
<accession>A0A6M8PQX4</accession>
<dbReference type="Pfam" id="PF00662">
    <property type="entry name" value="Proton_antipo_N"/>
    <property type="match status" value="1"/>
</dbReference>
<dbReference type="PRINTS" id="PR01434">
    <property type="entry name" value="NADHDHGNASE5"/>
</dbReference>
<feature type="transmembrane region" description="Helical" evidence="17">
    <location>
        <begin position="315"/>
        <end position="334"/>
    </location>
</feature>
<keyword evidence="8" id="KW-0999">Mitochondrion inner membrane</keyword>
<dbReference type="Pfam" id="PF00361">
    <property type="entry name" value="Proton_antipo_M"/>
    <property type="match status" value="1"/>
</dbReference>
<keyword evidence="7 17" id="KW-0812">Transmembrane</keyword>
<comment type="catalytic activity">
    <reaction evidence="16 17">
        <text>a ubiquinone + NADH + 5 H(+)(in) = a ubiquinol + NAD(+) + 4 H(+)(out)</text>
        <dbReference type="Rhea" id="RHEA:29091"/>
        <dbReference type="Rhea" id="RHEA-COMP:9565"/>
        <dbReference type="Rhea" id="RHEA-COMP:9566"/>
        <dbReference type="ChEBI" id="CHEBI:15378"/>
        <dbReference type="ChEBI" id="CHEBI:16389"/>
        <dbReference type="ChEBI" id="CHEBI:17976"/>
        <dbReference type="ChEBI" id="CHEBI:57540"/>
        <dbReference type="ChEBI" id="CHEBI:57945"/>
        <dbReference type="EC" id="7.1.1.2"/>
    </reaction>
</comment>
<evidence type="ECO:0000256" key="16">
    <source>
        <dbReference type="ARBA" id="ARBA00049551"/>
    </source>
</evidence>
<feature type="transmembrane region" description="Helical" evidence="17">
    <location>
        <begin position="370"/>
        <end position="398"/>
    </location>
</feature>
<evidence type="ECO:0000256" key="1">
    <source>
        <dbReference type="ARBA" id="ARBA00003257"/>
    </source>
</evidence>
<evidence type="ECO:0000256" key="6">
    <source>
        <dbReference type="ARBA" id="ARBA00022660"/>
    </source>
</evidence>
<proteinExistence type="inferred from homology"/>
<keyword evidence="5 17" id="KW-0813">Transport</keyword>
<dbReference type="RefSeq" id="YP_009868554.1">
    <property type="nucleotide sequence ID" value="NC_049089.1"/>
</dbReference>
<dbReference type="PANTHER" id="PTHR42829:SF2">
    <property type="entry name" value="NADH-UBIQUINONE OXIDOREDUCTASE CHAIN 5"/>
    <property type="match status" value="1"/>
</dbReference>
<dbReference type="InterPro" id="IPR001516">
    <property type="entry name" value="Proton_antipo_N"/>
</dbReference>
<evidence type="ECO:0000256" key="7">
    <source>
        <dbReference type="ARBA" id="ARBA00022692"/>
    </source>
</evidence>
<dbReference type="Pfam" id="PF06455">
    <property type="entry name" value="NADH5_C"/>
    <property type="match status" value="1"/>
</dbReference>
<dbReference type="AlphaFoldDB" id="A0A6M8PQX4"/>
<feature type="transmembrane region" description="Helical" evidence="17">
    <location>
        <begin position="620"/>
        <end position="637"/>
    </location>
</feature>
<evidence type="ECO:0000313" key="21">
    <source>
        <dbReference type="EMBL" id="QKG63759.1"/>
    </source>
</evidence>
<feature type="domain" description="NADH:quinone oxidoreductase/Mrp antiporter transmembrane" evidence="18">
    <location>
        <begin position="137"/>
        <end position="428"/>
    </location>
</feature>
<dbReference type="InterPro" id="IPR010934">
    <property type="entry name" value="NADH_DH_su5_C"/>
</dbReference>
<dbReference type="InterPro" id="IPR001750">
    <property type="entry name" value="ND/Mrp_TM"/>
</dbReference>
<feature type="domain" description="NADH dehydrogenase subunit 5 C-terminal" evidence="20">
    <location>
        <begin position="512"/>
        <end position="635"/>
    </location>
</feature>
<evidence type="ECO:0000256" key="17">
    <source>
        <dbReference type="RuleBase" id="RU003404"/>
    </source>
</evidence>
<dbReference type="GO" id="GO:0005743">
    <property type="term" value="C:mitochondrial inner membrane"/>
    <property type="evidence" value="ECO:0007669"/>
    <property type="project" value="UniProtKB-SubCell"/>
</dbReference>
<dbReference type="GO" id="GO:0003954">
    <property type="term" value="F:NADH dehydrogenase activity"/>
    <property type="evidence" value="ECO:0007669"/>
    <property type="project" value="TreeGrafter"/>
</dbReference>
<feature type="transmembrane region" description="Helical" evidence="17">
    <location>
        <begin position="118"/>
        <end position="135"/>
    </location>
</feature>
<evidence type="ECO:0000259" key="18">
    <source>
        <dbReference type="Pfam" id="PF00361"/>
    </source>
</evidence>
<evidence type="ECO:0000259" key="20">
    <source>
        <dbReference type="Pfam" id="PF06455"/>
    </source>
</evidence>
<dbReference type="InterPro" id="IPR018393">
    <property type="entry name" value="NADHpl_OxRdtase_5_subgr"/>
</dbReference>
<protein>
    <recommendedName>
        <fullName evidence="4 17">NADH-ubiquinone oxidoreductase chain 5</fullName>
        <ecNumber evidence="3 17">7.1.1.2</ecNumber>
    </recommendedName>
</protein>
<dbReference type="PANTHER" id="PTHR42829">
    <property type="entry name" value="NADH-UBIQUINONE OXIDOREDUCTASE CHAIN 5"/>
    <property type="match status" value="1"/>
</dbReference>
<feature type="transmembrane region" description="Helical" evidence="17">
    <location>
        <begin position="278"/>
        <end position="303"/>
    </location>
</feature>
<reference evidence="21" key="1">
    <citation type="journal article" date="2020" name="Mitochondrial DNA Part B Resour">
        <title>The complete mitochondrial genome of fungal endosymbiont, Ophiocordycipitaceae sp., isolated from Ricania speculum (Hemiptera: Ricaniidae).</title>
        <authorList>
            <person name="Park J."/>
            <person name="Xi H."/>
            <person name="Park J."/>
            <person name="Lee W."/>
        </authorList>
    </citation>
    <scope>NUCLEOTIDE SEQUENCE</scope>
</reference>
<feature type="domain" description="NADH-Ubiquinone oxidoreductase (complex I) chain 5 N-terminal" evidence="19">
    <location>
        <begin position="69"/>
        <end position="119"/>
    </location>
</feature>
<comment type="similarity">
    <text evidence="17">Belongs to the complex I subunit 5 family.</text>
</comment>
<dbReference type="EMBL" id="MT019333">
    <property type="protein sequence ID" value="QKG63759.1"/>
    <property type="molecule type" value="Genomic_DNA"/>
</dbReference>
<keyword evidence="10" id="KW-0249">Electron transport</keyword>
<comment type="subcellular location">
    <subcellularLocation>
        <location evidence="2">Mitochondrion inner membrane</location>
        <topology evidence="2">Multi-pass membrane protein</topology>
    </subcellularLocation>
</comment>
<geneLocation type="mitochondrion" evidence="21"/>
<feature type="transmembrane region" description="Helical" evidence="17">
    <location>
        <begin position="643"/>
        <end position="661"/>
    </location>
</feature>
<dbReference type="GeneID" id="55760184"/>
<comment type="function">
    <text evidence="1">Core subunit of the mitochondrial membrane respiratory chain NADH dehydrogenase (Complex I) that is believed to belong to the minimal assembly required for catalysis. Complex I functions in the transfer of electrons from NADH to the respiratory chain. The immediate electron acceptor for the enzyme is believed to be ubiquinone.</text>
</comment>
<keyword evidence="6" id="KW-0679">Respiratory chain</keyword>
<dbReference type="GO" id="GO:0015990">
    <property type="term" value="P:electron transport coupled proton transport"/>
    <property type="evidence" value="ECO:0007669"/>
    <property type="project" value="TreeGrafter"/>
</dbReference>
<evidence type="ECO:0000256" key="12">
    <source>
        <dbReference type="ARBA" id="ARBA00023027"/>
    </source>
</evidence>
<feature type="transmembrane region" description="Helical" evidence="17">
    <location>
        <begin position="418"/>
        <end position="439"/>
    </location>
</feature>
<dbReference type="NCBIfam" id="TIGR01974">
    <property type="entry name" value="NDH_I_L"/>
    <property type="match status" value="1"/>
</dbReference>
<evidence type="ECO:0000256" key="10">
    <source>
        <dbReference type="ARBA" id="ARBA00022982"/>
    </source>
</evidence>
<feature type="transmembrane region" description="Helical" evidence="17">
    <location>
        <begin position="173"/>
        <end position="194"/>
    </location>
</feature>
<evidence type="ECO:0000256" key="5">
    <source>
        <dbReference type="ARBA" id="ARBA00022448"/>
    </source>
</evidence>